<organism evidence="1 2">
    <name type="scientific">Imperialibacter roseus</name>
    <dbReference type="NCBI Taxonomy" id="1324217"/>
    <lineage>
        <taxon>Bacteria</taxon>
        <taxon>Pseudomonadati</taxon>
        <taxon>Bacteroidota</taxon>
        <taxon>Cytophagia</taxon>
        <taxon>Cytophagales</taxon>
        <taxon>Flammeovirgaceae</taxon>
        <taxon>Imperialibacter</taxon>
    </lineage>
</organism>
<evidence type="ECO:0000313" key="2">
    <source>
        <dbReference type="Proteomes" id="UP001302349"/>
    </source>
</evidence>
<sequence>MTSRKKEIGEVGGAEYGVDSRYSSKKDRLDDGKALMEARLQRMKNLSADQIVKAKLLQLKLKMDEYIKEPVYHTHSAFTEFLTSYIDAIYSRRNSFAKDIDVTPVLLSQILNNHREPNEEFLLRLMIHAEKTYEHVCQFHKRTWHQVYFQEKICDVITSQDKWRPEVEKHVKISKLAKV</sequence>
<keyword evidence="2" id="KW-1185">Reference proteome</keyword>
<evidence type="ECO:0000313" key="1">
    <source>
        <dbReference type="EMBL" id="WOK07335.1"/>
    </source>
</evidence>
<name>A0ABZ0IQP5_9BACT</name>
<dbReference type="EMBL" id="CP136051">
    <property type="protein sequence ID" value="WOK07335.1"/>
    <property type="molecule type" value="Genomic_DNA"/>
</dbReference>
<evidence type="ECO:0008006" key="3">
    <source>
        <dbReference type="Google" id="ProtNLM"/>
    </source>
</evidence>
<accession>A0ABZ0IQP5</accession>
<gene>
    <name evidence="1" type="ORF">RT717_01705</name>
</gene>
<reference evidence="1 2" key="1">
    <citation type="journal article" date="2023" name="Microbiol. Resour. Announc.">
        <title>Complete Genome Sequence of Imperialibacter roseus strain P4T.</title>
        <authorList>
            <person name="Tizabi D.R."/>
            <person name="Bachvaroff T."/>
            <person name="Hill R.T."/>
        </authorList>
    </citation>
    <scope>NUCLEOTIDE SEQUENCE [LARGE SCALE GENOMIC DNA]</scope>
    <source>
        <strain evidence="1 2">P4T</strain>
    </source>
</reference>
<dbReference type="Proteomes" id="UP001302349">
    <property type="component" value="Chromosome"/>
</dbReference>
<proteinExistence type="predicted"/>
<protein>
    <recommendedName>
        <fullName evidence="3">HTH cro/C1-type domain-containing protein</fullName>
    </recommendedName>
</protein>
<dbReference type="RefSeq" id="WP_317490015.1">
    <property type="nucleotide sequence ID" value="NZ_CP136051.1"/>
</dbReference>